<name>A0A8B8F6H9_9HEMI</name>
<organism evidence="1 2">
    <name type="scientific">Sipha flava</name>
    <name type="common">yellow sugarcane aphid</name>
    <dbReference type="NCBI Taxonomy" id="143950"/>
    <lineage>
        <taxon>Eukaryota</taxon>
        <taxon>Metazoa</taxon>
        <taxon>Ecdysozoa</taxon>
        <taxon>Arthropoda</taxon>
        <taxon>Hexapoda</taxon>
        <taxon>Insecta</taxon>
        <taxon>Pterygota</taxon>
        <taxon>Neoptera</taxon>
        <taxon>Paraneoptera</taxon>
        <taxon>Hemiptera</taxon>
        <taxon>Sternorrhyncha</taxon>
        <taxon>Aphidomorpha</taxon>
        <taxon>Aphidoidea</taxon>
        <taxon>Aphididae</taxon>
        <taxon>Sipha</taxon>
    </lineage>
</organism>
<dbReference type="SUPFAM" id="SSF53098">
    <property type="entry name" value="Ribonuclease H-like"/>
    <property type="match status" value="1"/>
</dbReference>
<dbReference type="PANTHER" id="PTHR45913">
    <property type="entry name" value="EPM2A-INTERACTING PROTEIN 1"/>
    <property type="match status" value="1"/>
</dbReference>
<evidence type="ECO:0000313" key="2">
    <source>
        <dbReference type="RefSeq" id="XP_025406348.1"/>
    </source>
</evidence>
<dbReference type="Proteomes" id="UP000694846">
    <property type="component" value="Unplaced"/>
</dbReference>
<dbReference type="RefSeq" id="XP_025406348.1">
    <property type="nucleotide sequence ID" value="XM_025550563.1"/>
</dbReference>
<proteinExistence type="predicted"/>
<dbReference type="InterPro" id="IPR012337">
    <property type="entry name" value="RNaseH-like_sf"/>
</dbReference>
<accession>A0A8B8F6H9</accession>
<keyword evidence="1" id="KW-1185">Reference proteome</keyword>
<protein>
    <submittedName>
        <fullName evidence="2">Zinc finger BED domain-containing protein 5-like</fullName>
    </submittedName>
</protein>
<evidence type="ECO:0000313" key="1">
    <source>
        <dbReference type="Proteomes" id="UP000694846"/>
    </source>
</evidence>
<dbReference type="GeneID" id="112680465"/>
<dbReference type="OrthoDB" id="6603323at2759"/>
<gene>
    <name evidence="2" type="primary">LOC112680465</name>
</gene>
<dbReference type="AlphaFoldDB" id="A0A8B8F6H9"/>
<dbReference type="PANTHER" id="PTHR45913:SF19">
    <property type="entry name" value="LOW QUALITY PROTEIN: ZINC FINGER BED DOMAIN-CONTAINING PROTEIN 5-LIKE"/>
    <property type="match status" value="1"/>
</dbReference>
<sequence>MSLRTKAKDLFDITTNFMDHNNIKWENCLGVCTDRARDMSGQYGGLQALASQNISCSLNDVLEIVIKVVNYVKTRPVKARFFQKLGEEMGAEHKILLFYCKKTHFLQLYDKIVAFIKKINLWKRKSTEENDKTTCFPLLKYFLGENGLELSMSLKTIFLEHLTNLETHFMKYFPEEMKRYCSIKDPFTEKSPSNFTTTEEEQLIDISYDSSLRMQFSSYSLLGFWNSIKGEYPEVSNKALCIFIPFATSYLCEAEFSAVAVLK</sequence>
<reference evidence="2" key="1">
    <citation type="submission" date="2025-08" db="UniProtKB">
        <authorList>
            <consortium name="RefSeq"/>
        </authorList>
    </citation>
    <scope>IDENTIFICATION</scope>
    <source>
        <tissue evidence="2">Whole body</tissue>
    </source>
</reference>